<dbReference type="Gene3D" id="2.40.160.20">
    <property type="match status" value="1"/>
</dbReference>
<reference evidence="4 5" key="1">
    <citation type="submission" date="2014-11" db="EMBL/GenBank/DDBJ databases">
        <title>A Rickettsiales Symbiont of Amoebae With Ancient Features.</title>
        <authorList>
            <person name="Schulz F."/>
            <person name="Martijn J."/>
            <person name="Wascher F."/>
            <person name="Kostanjsek R."/>
            <person name="Ettema T.J."/>
            <person name="Horn M."/>
        </authorList>
    </citation>
    <scope>NUCLEOTIDE SEQUENCE [LARGE SCALE GENOMIC DNA]</scope>
    <source>
        <strain evidence="4 5">UWC36</strain>
    </source>
</reference>
<feature type="chain" id="PRO_5002137636" description="Outer membrane protein beta-barrel domain-containing protein" evidence="2">
    <location>
        <begin position="20"/>
        <end position="252"/>
    </location>
</feature>
<gene>
    <name evidence="4" type="ORF">NF27_CG01750</name>
</gene>
<sequence>MLKKILVLLMLLMPGLASADNSFYAKIGLGYIKPNEKSAYKNNSGKHHNNSFFRNDFLFDLGLGYQVSDAIEVGLTFQHGKSKLNAGSLGNYAYPITTVNMSGFPIRVACTPFSASKLKISTTAVLASVNYNLGKIYNFSPYIFAGAGMARHKYRSADSQVNCLEEISNAYRAVDYKIPGKVHNNFAWSVGVGGQLPINEQLYLDLALRYYDYGQIKAENKKYVNSMMIDNVGTAKIKIKGAMFLVGITVKF</sequence>
<organism evidence="4 5">
    <name type="scientific">Candidatus Jidaibacter acanthamoebae</name>
    <dbReference type="NCBI Taxonomy" id="86105"/>
    <lineage>
        <taxon>Bacteria</taxon>
        <taxon>Pseudomonadati</taxon>
        <taxon>Pseudomonadota</taxon>
        <taxon>Alphaproteobacteria</taxon>
        <taxon>Rickettsiales</taxon>
        <taxon>Candidatus Midichloriaceae</taxon>
        <taxon>Candidatus Jidaibacter</taxon>
    </lineage>
</organism>
<feature type="signal peptide" evidence="2">
    <location>
        <begin position="1"/>
        <end position="19"/>
    </location>
</feature>
<accession>A0A0C1R144</accession>
<evidence type="ECO:0000256" key="2">
    <source>
        <dbReference type="SAM" id="SignalP"/>
    </source>
</evidence>
<dbReference type="RefSeq" id="WP_084212756.1">
    <property type="nucleotide sequence ID" value="NZ_JSWE01000058.1"/>
</dbReference>
<comment type="caution">
    <text evidence="4">The sequence shown here is derived from an EMBL/GenBank/DDBJ whole genome shotgun (WGS) entry which is preliminary data.</text>
</comment>
<keyword evidence="5" id="KW-1185">Reference proteome</keyword>
<dbReference type="EMBL" id="JSWE01000058">
    <property type="protein sequence ID" value="KIE05995.1"/>
    <property type="molecule type" value="Genomic_DNA"/>
</dbReference>
<evidence type="ECO:0000313" key="4">
    <source>
        <dbReference type="EMBL" id="KIE05995.1"/>
    </source>
</evidence>
<dbReference type="InterPro" id="IPR011250">
    <property type="entry name" value="OMP/PagP_B-barrel"/>
</dbReference>
<dbReference type="SUPFAM" id="SSF56925">
    <property type="entry name" value="OMPA-like"/>
    <property type="match status" value="1"/>
</dbReference>
<proteinExistence type="predicted"/>
<dbReference type="InterPro" id="IPR027385">
    <property type="entry name" value="Beta-barrel_OMP"/>
</dbReference>
<protein>
    <recommendedName>
        <fullName evidence="3">Outer membrane protein beta-barrel domain-containing protein</fullName>
    </recommendedName>
</protein>
<keyword evidence="1 2" id="KW-0732">Signal</keyword>
<name>A0A0C1R144_9RICK</name>
<evidence type="ECO:0000259" key="3">
    <source>
        <dbReference type="Pfam" id="PF13505"/>
    </source>
</evidence>
<evidence type="ECO:0000313" key="5">
    <source>
        <dbReference type="Proteomes" id="UP000031258"/>
    </source>
</evidence>
<evidence type="ECO:0000256" key="1">
    <source>
        <dbReference type="ARBA" id="ARBA00022729"/>
    </source>
</evidence>
<feature type="domain" description="Outer membrane protein beta-barrel" evidence="3">
    <location>
        <begin position="6"/>
        <end position="220"/>
    </location>
</feature>
<dbReference type="Pfam" id="PF13505">
    <property type="entry name" value="OMP_b-brl"/>
    <property type="match status" value="1"/>
</dbReference>
<dbReference type="OrthoDB" id="7160701at2"/>
<dbReference type="AlphaFoldDB" id="A0A0C1R144"/>
<dbReference type="Proteomes" id="UP000031258">
    <property type="component" value="Unassembled WGS sequence"/>
</dbReference>